<evidence type="ECO:0000256" key="5">
    <source>
        <dbReference type="ARBA" id="ARBA00022621"/>
    </source>
</evidence>
<feature type="compositionally biased region" description="Basic and acidic residues" evidence="14">
    <location>
        <begin position="31"/>
        <end position="53"/>
    </location>
</feature>
<keyword evidence="4" id="KW-0349">Heme</keyword>
<keyword evidence="18" id="KW-1185">Reference proteome</keyword>
<dbReference type="EC" id="1.14.12.17" evidence="3"/>
<evidence type="ECO:0000256" key="3">
    <source>
        <dbReference type="ARBA" id="ARBA00012229"/>
    </source>
</evidence>
<proteinExistence type="inferred from homology"/>
<dbReference type="InterPro" id="IPR000971">
    <property type="entry name" value="Globin"/>
</dbReference>
<comment type="catalytic activity">
    <reaction evidence="13">
        <text>2 nitric oxide + NADPH + 2 O2 = 2 nitrate + NADP(+) + H(+)</text>
        <dbReference type="Rhea" id="RHEA:19465"/>
        <dbReference type="ChEBI" id="CHEBI:15378"/>
        <dbReference type="ChEBI" id="CHEBI:15379"/>
        <dbReference type="ChEBI" id="CHEBI:16480"/>
        <dbReference type="ChEBI" id="CHEBI:17632"/>
        <dbReference type="ChEBI" id="CHEBI:57783"/>
        <dbReference type="ChEBI" id="CHEBI:58349"/>
        <dbReference type="EC" id="1.14.12.17"/>
    </reaction>
</comment>
<organism evidence="17 18">
    <name type="scientific">Nocardioides jiangsuensis</name>
    <dbReference type="NCBI Taxonomy" id="2866161"/>
    <lineage>
        <taxon>Bacteria</taxon>
        <taxon>Bacillati</taxon>
        <taxon>Actinomycetota</taxon>
        <taxon>Actinomycetes</taxon>
        <taxon>Propionibacteriales</taxon>
        <taxon>Nocardioidaceae</taxon>
        <taxon>Nocardioides</taxon>
    </lineage>
</organism>
<comment type="similarity">
    <text evidence="2">In the C-terminal section; belongs to the flavoprotein pyridine nucleotide cytochrome reductase family.</text>
</comment>
<feature type="domain" description="Globin" evidence="15">
    <location>
        <begin position="109"/>
        <end position="248"/>
    </location>
</feature>
<evidence type="ECO:0000256" key="8">
    <source>
        <dbReference type="ARBA" id="ARBA00022857"/>
    </source>
</evidence>
<evidence type="ECO:0000256" key="2">
    <source>
        <dbReference type="ARBA" id="ARBA00006401"/>
    </source>
</evidence>
<dbReference type="InterPro" id="IPR039261">
    <property type="entry name" value="FNR_nucleotide-bd"/>
</dbReference>
<reference evidence="17 18" key="1">
    <citation type="submission" date="2021-08" db="EMBL/GenBank/DDBJ databases">
        <title>Nocardioides bacterium WL0053 sp. nov., isolated from the sediment.</title>
        <authorList>
            <person name="Wang L."/>
            <person name="Zhang D."/>
            <person name="Zhang A."/>
        </authorList>
    </citation>
    <scope>NUCLEOTIDE SEQUENCE [LARGE SCALE GENOMIC DNA]</scope>
    <source>
        <strain evidence="17 18">WL0053</strain>
    </source>
</reference>
<dbReference type="InterPro" id="IPR001709">
    <property type="entry name" value="Flavoprot_Pyr_Nucl_cyt_Rdtase"/>
</dbReference>
<evidence type="ECO:0000256" key="10">
    <source>
        <dbReference type="ARBA" id="ARBA00023014"/>
    </source>
</evidence>
<dbReference type="InterPro" id="IPR001433">
    <property type="entry name" value="OxRdtase_FAD/NAD-bd"/>
</dbReference>
<keyword evidence="7" id="KW-0479">Metal-binding</keyword>
<dbReference type="PROSITE" id="PS01033">
    <property type="entry name" value="GLOBIN"/>
    <property type="match status" value="1"/>
</dbReference>
<dbReference type="InterPro" id="IPR012292">
    <property type="entry name" value="Globin/Proto"/>
</dbReference>
<dbReference type="Gene3D" id="1.10.490.10">
    <property type="entry name" value="Globins"/>
    <property type="match status" value="1"/>
</dbReference>
<name>A0ABS7RQW5_9ACTN</name>
<evidence type="ECO:0000256" key="12">
    <source>
        <dbReference type="ARBA" id="ARBA00048649"/>
    </source>
</evidence>
<evidence type="ECO:0000256" key="6">
    <source>
        <dbReference type="ARBA" id="ARBA00022714"/>
    </source>
</evidence>
<protein>
    <recommendedName>
        <fullName evidence="3">nitric oxide dioxygenase</fullName>
        <ecNumber evidence="3">1.14.12.17</ecNumber>
    </recommendedName>
</protein>
<keyword evidence="9" id="KW-0408">Iron</keyword>
<dbReference type="InterPro" id="IPR008333">
    <property type="entry name" value="Cbr1-like_FAD-bd_dom"/>
</dbReference>
<evidence type="ECO:0000313" key="18">
    <source>
        <dbReference type="Proteomes" id="UP000754710"/>
    </source>
</evidence>
<evidence type="ECO:0000259" key="16">
    <source>
        <dbReference type="PROSITE" id="PS51384"/>
    </source>
</evidence>
<evidence type="ECO:0000256" key="7">
    <source>
        <dbReference type="ARBA" id="ARBA00022723"/>
    </source>
</evidence>
<sequence length="511" mass="54752">MVGALARAVAGSRRPEDQRSEKPHHRLVRLLTHDPDIGDRRTEGQHRCRDGDGVHTGSGHASSVVPSVIYGSPIAGLWSVFSTALPKVKSGRASPQGTRHHHPGSSILFLSPHAEPVVRATAPVVAEHAVAITSRFYPAMLEAHPDLRNLFNMGNQASGEQRQALASAVVAYAVHLLDPAAPSFQPVMQRIAHKHVSLGIRPEQYTIVGHHLMAAVAEVLGDAVTPEVAQAWDEVYWLFAAQLIAEEARLYTVAGVDPSHPWRRYVVVERVEEATDTISLVFRPEDGGLVPRHLPGQYVSVVVTLPDGLRQPRQYTVSTGPRENTLQITVRRVRGVGGAPDGAVSTFLHEQIVVGDVLELGAPSGDLVLADGDDPLLLISAGVGITPVAAILDDLATRGTTRPVTVAHADRSAASHALFGATADAISALGSAEVHTWYERVDATGDRRGARTGLMDLSALQIPEAADVFMCGPLPFMRDVRASLVRSGVPSHRIRYEVFGPDMFAGQTLSA</sequence>
<evidence type="ECO:0000256" key="1">
    <source>
        <dbReference type="ARBA" id="ARBA00001970"/>
    </source>
</evidence>
<keyword evidence="11" id="KW-0520">NAD</keyword>
<keyword evidence="5" id="KW-0561">Oxygen transport</keyword>
<keyword evidence="10" id="KW-0411">Iron-sulfur</keyword>
<dbReference type="InterPro" id="IPR009050">
    <property type="entry name" value="Globin-like_sf"/>
</dbReference>
<evidence type="ECO:0000256" key="4">
    <source>
        <dbReference type="ARBA" id="ARBA00022617"/>
    </source>
</evidence>
<dbReference type="Gene3D" id="3.40.50.80">
    <property type="entry name" value="Nucleotide-binding domain of ferredoxin-NADP reductase (FNR) module"/>
    <property type="match status" value="1"/>
</dbReference>
<dbReference type="InterPro" id="IPR017938">
    <property type="entry name" value="Riboflavin_synthase-like_b-brl"/>
</dbReference>
<keyword evidence="5" id="KW-0813">Transport</keyword>
<dbReference type="PANTHER" id="PTHR43396:SF3">
    <property type="entry name" value="FLAVOHEMOPROTEIN"/>
    <property type="match status" value="1"/>
</dbReference>
<dbReference type="EMBL" id="JAIEZQ010000003">
    <property type="protein sequence ID" value="MBY9076899.1"/>
    <property type="molecule type" value="Genomic_DNA"/>
</dbReference>
<dbReference type="CDD" id="cd06184">
    <property type="entry name" value="flavohem_like_fad_nad_binding"/>
    <property type="match status" value="1"/>
</dbReference>
<feature type="domain" description="FAD-binding FR-type" evidence="16">
    <location>
        <begin position="260"/>
        <end position="370"/>
    </location>
</feature>
<comment type="catalytic activity">
    <reaction evidence="12">
        <text>2 nitric oxide + NADH + 2 O2 = 2 nitrate + NAD(+) + H(+)</text>
        <dbReference type="Rhea" id="RHEA:19469"/>
        <dbReference type="ChEBI" id="CHEBI:15378"/>
        <dbReference type="ChEBI" id="CHEBI:15379"/>
        <dbReference type="ChEBI" id="CHEBI:16480"/>
        <dbReference type="ChEBI" id="CHEBI:17632"/>
        <dbReference type="ChEBI" id="CHEBI:57540"/>
        <dbReference type="ChEBI" id="CHEBI:57945"/>
        <dbReference type="EC" id="1.14.12.17"/>
    </reaction>
</comment>
<dbReference type="PRINTS" id="PR00410">
    <property type="entry name" value="PHEHYDRXLASE"/>
</dbReference>
<evidence type="ECO:0000256" key="9">
    <source>
        <dbReference type="ARBA" id="ARBA00023004"/>
    </source>
</evidence>
<dbReference type="PROSITE" id="PS51384">
    <property type="entry name" value="FAD_FR"/>
    <property type="match status" value="1"/>
</dbReference>
<dbReference type="SUPFAM" id="SSF63380">
    <property type="entry name" value="Riboflavin synthase domain-like"/>
    <property type="match status" value="1"/>
</dbReference>
<evidence type="ECO:0000256" key="14">
    <source>
        <dbReference type="SAM" id="MobiDB-lite"/>
    </source>
</evidence>
<comment type="caution">
    <text evidence="17">The sequence shown here is derived from an EMBL/GenBank/DDBJ whole genome shotgun (WGS) entry which is preliminary data.</text>
</comment>
<evidence type="ECO:0000313" key="17">
    <source>
        <dbReference type="EMBL" id="MBY9076899.1"/>
    </source>
</evidence>
<dbReference type="PRINTS" id="PR00371">
    <property type="entry name" value="FPNCR"/>
</dbReference>
<accession>A0ABS7RQW5</accession>
<dbReference type="Pfam" id="PF00042">
    <property type="entry name" value="Globin"/>
    <property type="match status" value="1"/>
</dbReference>
<dbReference type="InterPro" id="IPR017927">
    <property type="entry name" value="FAD-bd_FR_type"/>
</dbReference>
<dbReference type="Pfam" id="PF00175">
    <property type="entry name" value="NAD_binding_1"/>
    <property type="match status" value="1"/>
</dbReference>
<evidence type="ECO:0000259" key="15">
    <source>
        <dbReference type="PROSITE" id="PS01033"/>
    </source>
</evidence>
<dbReference type="SUPFAM" id="SSF46458">
    <property type="entry name" value="Globin-like"/>
    <property type="match status" value="1"/>
</dbReference>
<dbReference type="CDD" id="cd14782">
    <property type="entry name" value="FHb-globin_2"/>
    <property type="match status" value="1"/>
</dbReference>
<dbReference type="PANTHER" id="PTHR43396">
    <property type="entry name" value="FLAVOHEMOPROTEIN"/>
    <property type="match status" value="1"/>
</dbReference>
<gene>
    <name evidence="17" type="ORF">K1X13_18880</name>
</gene>
<dbReference type="Gene3D" id="2.40.30.10">
    <property type="entry name" value="Translation factors"/>
    <property type="match status" value="1"/>
</dbReference>
<dbReference type="SUPFAM" id="SSF52343">
    <property type="entry name" value="Ferredoxin reductase-like, C-terminal NADP-linked domain"/>
    <property type="match status" value="1"/>
</dbReference>
<feature type="region of interest" description="Disordered" evidence="14">
    <location>
        <begin position="1"/>
        <end position="60"/>
    </location>
</feature>
<evidence type="ECO:0000256" key="11">
    <source>
        <dbReference type="ARBA" id="ARBA00023027"/>
    </source>
</evidence>
<evidence type="ECO:0000256" key="13">
    <source>
        <dbReference type="ARBA" id="ARBA00049433"/>
    </source>
</evidence>
<keyword evidence="6" id="KW-0001">2Fe-2S</keyword>
<keyword evidence="8" id="KW-0521">NADP</keyword>
<dbReference type="Proteomes" id="UP000754710">
    <property type="component" value="Unassembled WGS sequence"/>
</dbReference>
<dbReference type="Pfam" id="PF00970">
    <property type="entry name" value="FAD_binding_6"/>
    <property type="match status" value="1"/>
</dbReference>
<comment type="cofactor">
    <cofactor evidence="1">
        <name>heme b</name>
        <dbReference type="ChEBI" id="CHEBI:60344"/>
    </cofactor>
</comment>